<dbReference type="EMBL" id="SMKW01000075">
    <property type="protein sequence ID" value="TDD39630.1"/>
    <property type="molecule type" value="Genomic_DNA"/>
</dbReference>
<dbReference type="GO" id="GO:0020037">
    <property type="term" value="F:heme binding"/>
    <property type="evidence" value="ECO:0007669"/>
    <property type="project" value="InterPro"/>
</dbReference>
<evidence type="ECO:0000256" key="5">
    <source>
        <dbReference type="ARBA" id="ARBA00022723"/>
    </source>
</evidence>
<dbReference type="PANTHER" id="PTHR46696">
    <property type="entry name" value="P450, PUTATIVE (EUROFUNG)-RELATED"/>
    <property type="match status" value="1"/>
</dbReference>
<gene>
    <name evidence="10" type="ORF">E1288_36750</name>
</gene>
<comment type="subcellular location">
    <subcellularLocation>
        <location evidence="1">Cytoplasm</location>
    </subcellularLocation>
</comment>
<dbReference type="GO" id="GO:0004497">
    <property type="term" value="F:monooxygenase activity"/>
    <property type="evidence" value="ECO:0007669"/>
    <property type="project" value="UniProtKB-KW"/>
</dbReference>
<dbReference type="CDD" id="cd11030">
    <property type="entry name" value="CYP105-like"/>
    <property type="match status" value="1"/>
</dbReference>
<evidence type="ECO:0000256" key="1">
    <source>
        <dbReference type="ARBA" id="ARBA00004496"/>
    </source>
</evidence>
<dbReference type="PRINTS" id="PR00359">
    <property type="entry name" value="BP450"/>
</dbReference>
<dbReference type="GO" id="GO:0016705">
    <property type="term" value="F:oxidoreductase activity, acting on paired donors, with incorporation or reduction of molecular oxygen"/>
    <property type="evidence" value="ECO:0007669"/>
    <property type="project" value="InterPro"/>
</dbReference>
<dbReference type="SUPFAM" id="SSF48264">
    <property type="entry name" value="Cytochrome P450"/>
    <property type="match status" value="1"/>
</dbReference>
<dbReference type="AlphaFoldDB" id="A0A4R4Y6X2"/>
<name>A0A4R4Y6X2_9PSEU</name>
<dbReference type="FunFam" id="1.10.630.10:FF:000018">
    <property type="entry name" value="Cytochrome P450 monooxygenase"/>
    <property type="match status" value="1"/>
</dbReference>
<keyword evidence="8 9" id="KW-0503">Monooxygenase</keyword>
<keyword evidence="4 9" id="KW-0349">Heme</keyword>
<comment type="similarity">
    <text evidence="2 9">Belongs to the cytochrome P450 family.</text>
</comment>
<dbReference type="PANTHER" id="PTHR46696:SF1">
    <property type="entry name" value="CYTOCHROME P450 YJIB-RELATED"/>
    <property type="match status" value="1"/>
</dbReference>
<keyword evidence="5 9" id="KW-0479">Metal-binding</keyword>
<evidence type="ECO:0000313" key="10">
    <source>
        <dbReference type="EMBL" id="TDD39630.1"/>
    </source>
</evidence>
<evidence type="ECO:0000313" key="11">
    <source>
        <dbReference type="Proteomes" id="UP000294947"/>
    </source>
</evidence>
<evidence type="ECO:0000256" key="7">
    <source>
        <dbReference type="ARBA" id="ARBA00023004"/>
    </source>
</evidence>
<evidence type="ECO:0000256" key="8">
    <source>
        <dbReference type="ARBA" id="ARBA00023033"/>
    </source>
</evidence>
<reference evidence="10 11" key="1">
    <citation type="submission" date="2019-03" db="EMBL/GenBank/DDBJ databases">
        <title>Draft genome sequences of novel Actinobacteria.</title>
        <authorList>
            <person name="Sahin N."/>
            <person name="Ay H."/>
            <person name="Saygin H."/>
        </authorList>
    </citation>
    <scope>NUCLEOTIDE SEQUENCE [LARGE SCALE GENOMIC DNA]</scope>
    <source>
        <strain evidence="10 11">7K502</strain>
    </source>
</reference>
<dbReference type="InterPro" id="IPR017972">
    <property type="entry name" value="Cyt_P450_CS"/>
</dbReference>
<dbReference type="Gene3D" id="1.10.630.10">
    <property type="entry name" value="Cytochrome P450"/>
    <property type="match status" value="1"/>
</dbReference>
<dbReference type="OrthoDB" id="3664945at2"/>
<dbReference type="InterPro" id="IPR001128">
    <property type="entry name" value="Cyt_P450"/>
</dbReference>
<comment type="caution">
    <text evidence="10">The sequence shown here is derived from an EMBL/GenBank/DDBJ whole genome shotgun (WGS) entry which is preliminary data.</text>
</comment>
<keyword evidence="11" id="KW-1185">Reference proteome</keyword>
<dbReference type="Pfam" id="PF00067">
    <property type="entry name" value="p450"/>
    <property type="match status" value="1"/>
</dbReference>
<sequence length="405" mass="44408">MTNVQHDAPAFPMARPPGCPLDPPAEYGRMRAEAPVTPAILPDGSRTWLISRYADVRAVLRDPRVSADLRKPGFPIISAAERTLVDVGFHPGFIRTDPPEHGQLRRMVSADFTIRRVKALRPAIQRLVDERVDRILDGPKPVDLVAELALPVPSTVICWLLGVPVADIGKFNEWTRAVVDADTTPEQTQEANAAILGYFDELIAIKQREPADDIVSRLVRQHEAGKLTRPEVLTTSMLLLVAGHETTANMISLGVLTLLQHPEQAAALRENAGLASRAVEELLRYLSISEFATTRVATEDLEVGGRLIRAGDGIVALTPSANRDATAFPDPDTVDIHRKSRQHVAFGFGPHQCVGQSLARAELQIVFPTLLRRIPGLRLAVPAEELRYKLNEGIFGVLSLPVAWD</sequence>
<keyword evidence="6 9" id="KW-0560">Oxidoreductase</keyword>
<dbReference type="PROSITE" id="PS00086">
    <property type="entry name" value="CYTOCHROME_P450"/>
    <property type="match status" value="1"/>
</dbReference>
<organism evidence="10 11">
    <name type="scientific">Saccharopolyspora elongata</name>
    <dbReference type="NCBI Taxonomy" id="2530387"/>
    <lineage>
        <taxon>Bacteria</taxon>
        <taxon>Bacillati</taxon>
        <taxon>Actinomycetota</taxon>
        <taxon>Actinomycetes</taxon>
        <taxon>Pseudonocardiales</taxon>
        <taxon>Pseudonocardiaceae</taxon>
        <taxon>Saccharopolyspora</taxon>
    </lineage>
</organism>
<protein>
    <submittedName>
        <fullName evidence="10">Cytochrome P450</fullName>
    </submittedName>
</protein>
<dbReference type="GO" id="GO:0005506">
    <property type="term" value="F:iron ion binding"/>
    <property type="evidence" value="ECO:0007669"/>
    <property type="project" value="InterPro"/>
</dbReference>
<keyword evidence="3" id="KW-0963">Cytoplasm</keyword>
<dbReference type="GO" id="GO:0005737">
    <property type="term" value="C:cytoplasm"/>
    <property type="evidence" value="ECO:0007669"/>
    <property type="project" value="UniProtKB-SubCell"/>
</dbReference>
<dbReference type="PRINTS" id="PR00385">
    <property type="entry name" value="P450"/>
</dbReference>
<proteinExistence type="inferred from homology"/>
<evidence type="ECO:0000256" key="4">
    <source>
        <dbReference type="ARBA" id="ARBA00022617"/>
    </source>
</evidence>
<keyword evidence="7 9" id="KW-0408">Iron</keyword>
<dbReference type="RefSeq" id="WP_132493301.1">
    <property type="nucleotide sequence ID" value="NZ_SMKW01000075.1"/>
</dbReference>
<evidence type="ECO:0000256" key="6">
    <source>
        <dbReference type="ARBA" id="ARBA00023002"/>
    </source>
</evidence>
<dbReference type="InterPro" id="IPR036396">
    <property type="entry name" value="Cyt_P450_sf"/>
</dbReference>
<evidence type="ECO:0000256" key="2">
    <source>
        <dbReference type="ARBA" id="ARBA00010617"/>
    </source>
</evidence>
<accession>A0A4R4Y6X2</accession>
<evidence type="ECO:0000256" key="3">
    <source>
        <dbReference type="ARBA" id="ARBA00022490"/>
    </source>
</evidence>
<dbReference type="InterPro" id="IPR002397">
    <property type="entry name" value="Cyt_P450_B"/>
</dbReference>
<dbReference type="Proteomes" id="UP000294947">
    <property type="component" value="Unassembled WGS sequence"/>
</dbReference>
<evidence type="ECO:0000256" key="9">
    <source>
        <dbReference type="RuleBase" id="RU000461"/>
    </source>
</evidence>